<dbReference type="RefSeq" id="WP_014987395.1">
    <property type="nucleotide sequence ID" value="NC_018681.1"/>
</dbReference>
<accession>K0F4K9</accession>
<name>K0F4K9_NOCB7</name>
<organism evidence="4 5">
    <name type="scientific">Nocardia brasiliensis (strain ATCC 700358 / HUJEG-1)</name>
    <dbReference type="NCBI Taxonomy" id="1133849"/>
    <lineage>
        <taxon>Bacteria</taxon>
        <taxon>Bacillati</taxon>
        <taxon>Actinomycetota</taxon>
        <taxon>Actinomycetes</taxon>
        <taxon>Mycobacteriales</taxon>
        <taxon>Nocardiaceae</taxon>
        <taxon>Nocardia</taxon>
    </lineage>
</organism>
<dbReference type="AlphaFoldDB" id="K0F4K9"/>
<dbReference type="KEGG" id="nbr:O3I_032975"/>
<dbReference type="Pfam" id="PF04909">
    <property type="entry name" value="Amidohydro_2"/>
    <property type="match status" value="1"/>
</dbReference>
<comment type="similarity">
    <text evidence="1">Belongs to the metallo-dependent hydrolases superfamily.</text>
</comment>
<dbReference type="STRING" id="1133849.O3I_032975"/>
<feature type="region of interest" description="Disordered" evidence="2">
    <location>
        <begin position="1"/>
        <end position="22"/>
    </location>
</feature>
<evidence type="ECO:0000259" key="3">
    <source>
        <dbReference type="Pfam" id="PF04909"/>
    </source>
</evidence>
<gene>
    <name evidence="4" type="ORF">O3I_032975</name>
</gene>
<evidence type="ECO:0000313" key="5">
    <source>
        <dbReference type="Proteomes" id="UP000006304"/>
    </source>
</evidence>
<dbReference type="eggNOG" id="COG3618">
    <property type="taxonomic scope" value="Bacteria"/>
</dbReference>
<dbReference type="PANTHER" id="PTHR43569:SF1">
    <property type="entry name" value="BLL3371 PROTEIN"/>
    <property type="match status" value="1"/>
</dbReference>
<proteinExistence type="inferred from homology"/>
<dbReference type="InterPro" id="IPR006680">
    <property type="entry name" value="Amidohydro-rel"/>
</dbReference>
<dbReference type="PANTHER" id="PTHR43569">
    <property type="entry name" value="AMIDOHYDROLASE"/>
    <property type="match status" value="1"/>
</dbReference>
<dbReference type="GO" id="GO:0016787">
    <property type="term" value="F:hydrolase activity"/>
    <property type="evidence" value="ECO:0007669"/>
    <property type="project" value="UniProtKB-KW"/>
</dbReference>
<feature type="domain" description="Amidohydrolase-related" evidence="3">
    <location>
        <begin position="41"/>
        <end position="351"/>
    </location>
</feature>
<dbReference type="EMBL" id="CP003876">
    <property type="protein sequence ID" value="AFU04544.1"/>
    <property type="molecule type" value="Genomic_DNA"/>
</dbReference>
<dbReference type="HOGENOM" id="CLU_044590_3_1_11"/>
<dbReference type="InterPro" id="IPR052350">
    <property type="entry name" value="Metallo-dep_Lactonases"/>
</dbReference>
<protein>
    <submittedName>
        <fullName evidence="4">Amidohydrolase 2</fullName>
    </submittedName>
</protein>
<keyword evidence="5" id="KW-1185">Reference proteome</keyword>
<evidence type="ECO:0000256" key="2">
    <source>
        <dbReference type="SAM" id="MobiDB-lite"/>
    </source>
</evidence>
<dbReference type="Proteomes" id="UP000006304">
    <property type="component" value="Chromosome"/>
</dbReference>
<sequence length="360" mass="39373">MSHPVARGTRPTEFGRIHPPDPSWLAHQAPEEILLPELPIIDPHHHLWQHPGFRYLLDEFAADLGSGHHVVATIHAECLSAYRTDGPAELRPVGETEFVASLAAASDAAGGSTRVAAGIIGRVDFELDARIVDRVIEAHLQAGQGRFRGLRYAASWDASDQLALSHPGVRPRMLAEPRIRDSVRVVADRDLTLDLWILSPQLADAAELADAVPELRLVLDHCGAPLGFGPYARDRETHFATWARGIRALAERPNVVCKLGGLLGTAAAFDYLTAATPPTSAELAEHWRPWFDTCIEAFGPQRCMFESNFPVEKMGTGYATLWNTFKRLAAGASATELAALFAETARRTYRLTPPTPRGPQ</sequence>
<reference evidence="4 5" key="1">
    <citation type="journal article" date="2012" name="J. Bacteriol.">
        <title>Complete genome sequence of Nocardia brasiliensis HUJEG-1.</title>
        <authorList>
            <person name="Vera-Cabrera L."/>
            <person name="Ortiz-Lopez R."/>
            <person name="Elizondo-Gonzalez R."/>
            <person name="Perez-Maya A.A."/>
            <person name="Ocampo-Candiani J."/>
        </authorList>
    </citation>
    <scope>NUCLEOTIDE SEQUENCE [LARGE SCALE GENOMIC DNA]</scope>
    <source>
        <strain evidence="5">ATCC 700358</strain>
    </source>
</reference>
<evidence type="ECO:0000313" key="4">
    <source>
        <dbReference type="EMBL" id="AFU04544.1"/>
    </source>
</evidence>
<keyword evidence="4" id="KW-0378">Hydrolase</keyword>
<dbReference type="SUPFAM" id="SSF51556">
    <property type="entry name" value="Metallo-dependent hydrolases"/>
    <property type="match status" value="1"/>
</dbReference>
<evidence type="ECO:0000256" key="1">
    <source>
        <dbReference type="ARBA" id="ARBA00038310"/>
    </source>
</evidence>
<dbReference type="InterPro" id="IPR032466">
    <property type="entry name" value="Metal_Hydrolase"/>
</dbReference>
<dbReference type="Gene3D" id="3.20.20.140">
    <property type="entry name" value="Metal-dependent hydrolases"/>
    <property type="match status" value="1"/>
</dbReference>